<name>A0A8H3ISA1_9LECA</name>
<feature type="domain" description="JmjN" evidence="2">
    <location>
        <begin position="398"/>
        <end position="440"/>
    </location>
</feature>
<dbReference type="Gene3D" id="2.60.120.650">
    <property type="entry name" value="Cupin"/>
    <property type="match status" value="1"/>
</dbReference>
<dbReference type="PANTHER" id="PTHR10694">
    <property type="entry name" value="LYSINE-SPECIFIC DEMETHYLASE"/>
    <property type="match status" value="1"/>
</dbReference>
<evidence type="ECO:0000256" key="1">
    <source>
        <dbReference type="SAM" id="MobiDB-lite"/>
    </source>
</evidence>
<dbReference type="PANTHER" id="PTHR10694:SF7">
    <property type="entry name" value="[HISTONE H3]-TRIMETHYL-L-LYSINE(9) DEMETHYLASE"/>
    <property type="match status" value="1"/>
</dbReference>
<dbReference type="SMART" id="SM00558">
    <property type="entry name" value="JmjC"/>
    <property type="match status" value="1"/>
</dbReference>
<feature type="region of interest" description="Disordered" evidence="1">
    <location>
        <begin position="755"/>
        <end position="813"/>
    </location>
</feature>
<proteinExistence type="predicted"/>
<evidence type="ECO:0000259" key="2">
    <source>
        <dbReference type="PROSITE" id="PS51183"/>
    </source>
</evidence>
<dbReference type="OrthoDB" id="1678912at2759"/>
<feature type="compositionally biased region" description="Low complexity" evidence="1">
    <location>
        <begin position="117"/>
        <end position="133"/>
    </location>
</feature>
<dbReference type="GO" id="GO:0032454">
    <property type="term" value="F:histone H3K9 demethylase activity"/>
    <property type="evidence" value="ECO:0007669"/>
    <property type="project" value="TreeGrafter"/>
</dbReference>
<dbReference type="GO" id="GO:0051864">
    <property type="term" value="F:histone H3K36 demethylase activity"/>
    <property type="evidence" value="ECO:0007669"/>
    <property type="project" value="TreeGrafter"/>
</dbReference>
<comment type="caution">
    <text evidence="4">The sequence shown here is derived from an EMBL/GenBank/DDBJ whole genome shotgun (WGS) entry which is preliminary data.</text>
</comment>
<feature type="compositionally biased region" description="Low complexity" evidence="1">
    <location>
        <begin position="767"/>
        <end position="787"/>
    </location>
</feature>
<evidence type="ECO:0008006" key="6">
    <source>
        <dbReference type="Google" id="ProtNLM"/>
    </source>
</evidence>
<dbReference type="PROSITE" id="PS51183">
    <property type="entry name" value="JMJN"/>
    <property type="match status" value="1"/>
</dbReference>
<protein>
    <recommendedName>
        <fullName evidence="6">JmjC domain-containing protein</fullName>
    </recommendedName>
</protein>
<evidence type="ECO:0000259" key="3">
    <source>
        <dbReference type="PROSITE" id="PS51184"/>
    </source>
</evidence>
<dbReference type="PROSITE" id="PS51184">
    <property type="entry name" value="JMJC"/>
    <property type="match status" value="1"/>
</dbReference>
<dbReference type="EMBL" id="CAJPDR010000273">
    <property type="protein sequence ID" value="CAF9929753.1"/>
    <property type="molecule type" value="Genomic_DNA"/>
</dbReference>
<dbReference type="InterPro" id="IPR003347">
    <property type="entry name" value="JmjC_dom"/>
</dbReference>
<dbReference type="InterPro" id="IPR003349">
    <property type="entry name" value="JmjN"/>
</dbReference>
<reference evidence="4" key="1">
    <citation type="submission" date="2021-03" db="EMBL/GenBank/DDBJ databases">
        <authorList>
            <person name="Tagirdzhanova G."/>
        </authorList>
    </citation>
    <scope>NUCLEOTIDE SEQUENCE</scope>
</reference>
<gene>
    <name evidence="4" type="ORF">ALECFALPRED_004444</name>
</gene>
<sequence length="906" mass="101506">MPRPLKFGRIKQSSEGQKTDKPRLLPSPAFTGAVTPGTAESSSNLIPPPRFPGDSTPGTAELPRTLDIGGFLYERVDVNYRGDATMAMNGYQGGPSPASMLRELGSPNESPELKSEPTPQTLQPTTTASSPPALRKPKRGSNMLRELEGYNKSPEPDSDFEQESLRPKTARLSKSKPLGEPLMLREIAAHNLSPEPDSEPGVRTICNLMQNWRGARLTRSASRDIENFVKGKPPVPRKNLNVETLMLAEFSGIEKGTKKFYAEDSIKLEASSYKRQPEFRMETDFLDEEENEEEDLPKKWRTNDRSHRQRILTRGKLPRRVESIMENGQQTQKLVAKSARLTWDNQKGRINEIVKSPRYNPHPSQQELGVQGRKKPAYHATAEVPEGFEGAFHMEEGLYVFTPTAAAFSDFCRFLKDVEEIAGRKMGVVKIIVPSECLGQTPSLGRGKLPKSPVIKTMKVTMSLANDDEEDPSKVYNIFTSNDSTSLEADEWLSMIQGDKDSIIKKRAISAEAISRNDVWKESHMLRPYPERRMIRRGQKQDGAVTCALNEPATPRLRAALKYRDPNIENFFGNRFASSRSTQPGINQSVFHIVGGPGPLSPLQMNKYAAYSLNYHHSGAPRTLTVTLPEHHAKLEEAIHATQKSGNTSGRPRKPPTCSQFVGHQKMYMPHATLSVYDVDYTEVVQHQGEMVITFPYAYHQAYASGPNITEEILYASDRCKVFHRESLYQHCSRKCAIEQPDDFDLKGVFSNTLSSSRSGRVRRSGLEPPSLFLSQSQSPEASASQERGPNGGPSKRMSGLKAMDRFSDDGDWIEPSAELSRLQPMKQRKATDMTSNPYKPDIWDPIHAFNDSHCPADDDDGSPIGGIRPRDLATGRLLMPHEWRASKRKHDKESDEAPRKHSHRH</sequence>
<dbReference type="GO" id="GO:0005634">
    <property type="term" value="C:nucleus"/>
    <property type="evidence" value="ECO:0007669"/>
    <property type="project" value="TreeGrafter"/>
</dbReference>
<feature type="domain" description="JmjC" evidence="3">
    <location>
        <begin position="557"/>
        <end position="732"/>
    </location>
</feature>
<dbReference type="SUPFAM" id="SSF51197">
    <property type="entry name" value="Clavaminate synthase-like"/>
    <property type="match status" value="1"/>
</dbReference>
<dbReference type="SMART" id="SM00545">
    <property type="entry name" value="JmjN"/>
    <property type="match status" value="1"/>
</dbReference>
<evidence type="ECO:0000313" key="5">
    <source>
        <dbReference type="Proteomes" id="UP000664203"/>
    </source>
</evidence>
<dbReference type="GO" id="GO:0010468">
    <property type="term" value="P:regulation of gene expression"/>
    <property type="evidence" value="ECO:0007669"/>
    <property type="project" value="TreeGrafter"/>
</dbReference>
<dbReference type="Pfam" id="PF02373">
    <property type="entry name" value="JmjC"/>
    <property type="match status" value="1"/>
</dbReference>
<feature type="region of interest" description="Disordered" evidence="1">
    <location>
        <begin position="850"/>
        <end position="906"/>
    </location>
</feature>
<dbReference type="AlphaFoldDB" id="A0A8H3ISA1"/>
<dbReference type="Proteomes" id="UP000664203">
    <property type="component" value="Unassembled WGS sequence"/>
</dbReference>
<evidence type="ECO:0000313" key="4">
    <source>
        <dbReference type="EMBL" id="CAF9929753.1"/>
    </source>
</evidence>
<dbReference type="GO" id="GO:0000785">
    <property type="term" value="C:chromatin"/>
    <property type="evidence" value="ECO:0007669"/>
    <property type="project" value="TreeGrafter"/>
</dbReference>
<feature type="compositionally biased region" description="Basic and acidic residues" evidence="1">
    <location>
        <begin position="869"/>
        <end position="900"/>
    </location>
</feature>
<organism evidence="4 5">
    <name type="scientific">Alectoria fallacina</name>
    <dbReference type="NCBI Taxonomy" id="1903189"/>
    <lineage>
        <taxon>Eukaryota</taxon>
        <taxon>Fungi</taxon>
        <taxon>Dikarya</taxon>
        <taxon>Ascomycota</taxon>
        <taxon>Pezizomycotina</taxon>
        <taxon>Lecanoromycetes</taxon>
        <taxon>OSLEUM clade</taxon>
        <taxon>Lecanoromycetidae</taxon>
        <taxon>Lecanorales</taxon>
        <taxon>Lecanorineae</taxon>
        <taxon>Parmeliaceae</taxon>
        <taxon>Alectoria</taxon>
    </lineage>
</organism>
<accession>A0A8H3ISA1</accession>
<feature type="region of interest" description="Disordered" evidence="1">
    <location>
        <begin position="85"/>
        <end position="179"/>
    </location>
</feature>
<keyword evidence="5" id="KW-1185">Reference proteome</keyword>
<feature type="region of interest" description="Disordered" evidence="1">
    <location>
        <begin position="1"/>
        <end position="63"/>
    </location>
</feature>